<dbReference type="EMBL" id="JBEPMY010000004">
    <property type="protein sequence ID" value="MET3754838.1"/>
    <property type="molecule type" value="Genomic_DNA"/>
</dbReference>
<keyword evidence="1" id="KW-0812">Transmembrane</keyword>
<name>A0ABV2MEE2_9HYPH</name>
<protein>
    <submittedName>
        <fullName evidence="2">Uncharacterized protein</fullName>
    </submittedName>
</protein>
<evidence type="ECO:0000313" key="2">
    <source>
        <dbReference type="EMBL" id="MET3754838.1"/>
    </source>
</evidence>
<accession>A0ABV2MEE2</accession>
<evidence type="ECO:0000313" key="3">
    <source>
        <dbReference type="Proteomes" id="UP001549077"/>
    </source>
</evidence>
<sequence>MTKRLCINCLAGFILCLLGAYALSIYSGGVEHINGFARYIYNILGALLAILFLPGPGSYLFSRSWPEVCKDEANREFVRKSPLLMFLVWREIRDEGLDVRH</sequence>
<gene>
    <name evidence="2" type="ORF">ABID08_002195</name>
</gene>
<keyword evidence="1" id="KW-1133">Transmembrane helix</keyword>
<reference evidence="2 3" key="1">
    <citation type="submission" date="2024-06" db="EMBL/GenBank/DDBJ databases">
        <title>Genomic Encyclopedia of Type Strains, Phase IV (KMG-IV): sequencing the most valuable type-strain genomes for metagenomic binning, comparative biology and taxonomic classification.</title>
        <authorList>
            <person name="Goeker M."/>
        </authorList>
    </citation>
    <scope>NUCLEOTIDE SEQUENCE [LARGE SCALE GENOMIC DNA]</scope>
    <source>
        <strain evidence="2 3">DSM 29288</strain>
    </source>
</reference>
<dbReference type="Proteomes" id="UP001549077">
    <property type="component" value="Unassembled WGS sequence"/>
</dbReference>
<organism evidence="2 3">
    <name type="scientific">Rhizobium binae</name>
    <dbReference type="NCBI Taxonomy" id="1138190"/>
    <lineage>
        <taxon>Bacteria</taxon>
        <taxon>Pseudomonadati</taxon>
        <taxon>Pseudomonadota</taxon>
        <taxon>Alphaproteobacteria</taxon>
        <taxon>Hyphomicrobiales</taxon>
        <taxon>Rhizobiaceae</taxon>
        <taxon>Rhizobium/Agrobacterium group</taxon>
        <taxon>Rhizobium</taxon>
    </lineage>
</organism>
<keyword evidence="3" id="KW-1185">Reference proteome</keyword>
<keyword evidence="1" id="KW-0472">Membrane</keyword>
<feature type="transmembrane region" description="Helical" evidence="1">
    <location>
        <begin position="38"/>
        <end position="61"/>
    </location>
</feature>
<comment type="caution">
    <text evidence="2">The sequence shown here is derived from an EMBL/GenBank/DDBJ whole genome shotgun (WGS) entry which is preliminary data.</text>
</comment>
<proteinExistence type="predicted"/>
<evidence type="ECO:0000256" key="1">
    <source>
        <dbReference type="SAM" id="Phobius"/>
    </source>
</evidence>